<name>A0A158DRG4_9BURK</name>
<gene>
    <name evidence="1" type="ORF">AWB80_07322</name>
</gene>
<keyword evidence="2" id="KW-1185">Reference proteome</keyword>
<protein>
    <submittedName>
        <fullName evidence="1">Uncharacterized protein</fullName>
    </submittedName>
</protein>
<sequence>MYLGQHAKARLHLQTIGRIARASYRDLERCGASRAINPLPQDLDTIVVYFKSLPSIAMPRAVIAGCLVSSRFAKGDC</sequence>
<reference evidence="1" key="1">
    <citation type="submission" date="2016-01" db="EMBL/GenBank/DDBJ databases">
        <authorList>
            <person name="Peeters C."/>
        </authorList>
    </citation>
    <scope>NUCLEOTIDE SEQUENCE [LARGE SCALE GENOMIC DNA]</scope>
    <source>
        <strain evidence="1">LMG 29323</strain>
    </source>
</reference>
<accession>A0A158DRG4</accession>
<comment type="caution">
    <text evidence="1">The sequence shown here is derived from an EMBL/GenBank/DDBJ whole genome shotgun (WGS) entry which is preliminary data.</text>
</comment>
<evidence type="ECO:0000313" key="1">
    <source>
        <dbReference type="EMBL" id="SAK97239.1"/>
    </source>
</evidence>
<evidence type="ECO:0000313" key="2">
    <source>
        <dbReference type="Proteomes" id="UP000054911"/>
    </source>
</evidence>
<dbReference type="Proteomes" id="UP000054911">
    <property type="component" value="Unassembled WGS sequence"/>
</dbReference>
<dbReference type="EMBL" id="FCOE02000046">
    <property type="protein sequence ID" value="SAK97239.1"/>
    <property type="molecule type" value="Genomic_DNA"/>
</dbReference>
<organism evidence="1 2">
    <name type="scientific">Caballeronia pedi</name>
    <dbReference type="NCBI Taxonomy" id="1777141"/>
    <lineage>
        <taxon>Bacteria</taxon>
        <taxon>Pseudomonadati</taxon>
        <taxon>Pseudomonadota</taxon>
        <taxon>Betaproteobacteria</taxon>
        <taxon>Burkholderiales</taxon>
        <taxon>Burkholderiaceae</taxon>
        <taxon>Caballeronia</taxon>
    </lineage>
</organism>
<dbReference type="STRING" id="1777141.AWB80_07322"/>
<dbReference type="AlphaFoldDB" id="A0A158DRG4"/>
<proteinExistence type="predicted"/>